<reference evidence="3 4" key="1">
    <citation type="submission" date="2019-02" db="EMBL/GenBank/DDBJ databases">
        <title>Genomic Encyclopedia of Type Strains, Phase IV (KMG-IV): sequencing the most valuable type-strain genomes for metagenomic binning, comparative biology and taxonomic classification.</title>
        <authorList>
            <person name="Goeker M."/>
        </authorList>
    </citation>
    <scope>NUCLEOTIDE SEQUENCE [LARGE SCALE GENOMIC DNA]</scope>
    <source>
        <strain evidence="3 4">DSM 19570</strain>
    </source>
</reference>
<organism evidence="3 4">
    <name type="scientific">Rivibacter subsaxonicus</name>
    <dbReference type="NCBI Taxonomy" id="457575"/>
    <lineage>
        <taxon>Bacteria</taxon>
        <taxon>Pseudomonadati</taxon>
        <taxon>Pseudomonadota</taxon>
        <taxon>Betaproteobacteria</taxon>
        <taxon>Burkholderiales</taxon>
        <taxon>Rivibacter</taxon>
    </lineage>
</organism>
<evidence type="ECO:0000259" key="2">
    <source>
        <dbReference type="Pfam" id="PF13590"/>
    </source>
</evidence>
<name>A0A4Q7VNT5_9BURK</name>
<evidence type="ECO:0000313" key="3">
    <source>
        <dbReference type="EMBL" id="RZT97788.1"/>
    </source>
</evidence>
<dbReference type="InterPro" id="IPR025411">
    <property type="entry name" value="DUF4136"/>
</dbReference>
<sequence>MMTFRRSFLLGLAALALAGCASKPSISRVADPDVDFHSYRTFAFVRANGNPSLIDRRFLAAARSQMERRGYAFDERAPDLLVNIAAVVEDQPGQRATPGNVPGGERVGTEDYRLGRMAIDLIDPRRRQVIWHGVAEGRVTPAMLRDAGTAAEKAVAAIFDTFPVKASSTAAAPAPKAHQ</sequence>
<keyword evidence="4" id="KW-1185">Reference proteome</keyword>
<dbReference type="Gene3D" id="3.30.160.670">
    <property type="match status" value="1"/>
</dbReference>
<feature type="domain" description="DUF4136" evidence="2">
    <location>
        <begin position="30"/>
        <end position="163"/>
    </location>
</feature>
<evidence type="ECO:0000256" key="1">
    <source>
        <dbReference type="SAM" id="SignalP"/>
    </source>
</evidence>
<dbReference type="RefSeq" id="WP_165393298.1">
    <property type="nucleotide sequence ID" value="NZ_SHKP01000006.1"/>
</dbReference>
<feature type="signal peptide" evidence="1">
    <location>
        <begin position="1"/>
        <end position="18"/>
    </location>
</feature>
<dbReference type="Proteomes" id="UP000293671">
    <property type="component" value="Unassembled WGS sequence"/>
</dbReference>
<gene>
    <name evidence="3" type="ORF">EV670_2183</name>
</gene>
<protein>
    <submittedName>
        <fullName evidence="3">Uncharacterized protein DUF4136</fullName>
    </submittedName>
</protein>
<dbReference type="Pfam" id="PF13590">
    <property type="entry name" value="DUF4136"/>
    <property type="match status" value="1"/>
</dbReference>
<dbReference type="PROSITE" id="PS51257">
    <property type="entry name" value="PROKAR_LIPOPROTEIN"/>
    <property type="match status" value="1"/>
</dbReference>
<evidence type="ECO:0000313" key="4">
    <source>
        <dbReference type="Proteomes" id="UP000293671"/>
    </source>
</evidence>
<dbReference type="EMBL" id="SHKP01000006">
    <property type="protein sequence ID" value="RZT97788.1"/>
    <property type="molecule type" value="Genomic_DNA"/>
</dbReference>
<proteinExistence type="predicted"/>
<comment type="caution">
    <text evidence="3">The sequence shown here is derived from an EMBL/GenBank/DDBJ whole genome shotgun (WGS) entry which is preliminary data.</text>
</comment>
<keyword evidence="1" id="KW-0732">Signal</keyword>
<dbReference type="AlphaFoldDB" id="A0A4Q7VNT5"/>
<accession>A0A4Q7VNT5</accession>
<feature type="chain" id="PRO_5020438262" evidence="1">
    <location>
        <begin position="19"/>
        <end position="179"/>
    </location>
</feature>